<dbReference type="EMBL" id="LSSN01000195">
    <property type="protein sequence ID" value="OMJ25292.1"/>
    <property type="molecule type" value="Genomic_DNA"/>
</dbReference>
<proteinExistence type="predicted"/>
<protein>
    <submittedName>
        <fullName evidence="1">Uncharacterized protein</fullName>
    </submittedName>
</protein>
<organism evidence="1 2">
    <name type="scientific">Smittium culicis</name>
    <dbReference type="NCBI Taxonomy" id="133412"/>
    <lineage>
        <taxon>Eukaryota</taxon>
        <taxon>Fungi</taxon>
        <taxon>Fungi incertae sedis</taxon>
        <taxon>Zoopagomycota</taxon>
        <taxon>Kickxellomycotina</taxon>
        <taxon>Harpellomycetes</taxon>
        <taxon>Harpellales</taxon>
        <taxon>Legeriomycetaceae</taxon>
        <taxon>Smittium</taxon>
    </lineage>
</organism>
<accession>A0A1R1YEF4</accession>
<dbReference type="AlphaFoldDB" id="A0A1R1YEF4"/>
<comment type="caution">
    <text evidence="1">The sequence shown here is derived from an EMBL/GenBank/DDBJ whole genome shotgun (WGS) entry which is preliminary data.</text>
</comment>
<name>A0A1R1YEF4_9FUNG</name>
<gene>
    <name evidence="1" type="ORF">AYI70_g998</name>
</gene>
<reference evidence="1 2" key="1">
    <citation type="submission" date="2017-01" db="EMBL/GenBank/DDBJ databases">
        <authorList>
            <person name="Mah S.A."/>
            <person name="Swanson W.J."/>
            <person name="Moy G.W."/>
            <person name="Vacquier V.D."/>
        </authorList>
    </citation>
    <scope>NUCLEOTIDE SEQUENCE [LARGE SCALE GENOMIC DNA]</scope>
    <source>
        <strain evidence="1 2">GSMNP</strain>
    </source>
</reference>
<sequence length="127" mass="14531">MAEEEKPKNQQNYISISPTRRFFSHALAGISEADEVLVKYDPETLDEVMEPTNKLIQNITTLSLFSISAFSFYKRRRIMKEFEGRLSIAGAGPTLLSWNGTSKIHSSTFHITYYFPVLLYPSIIYNA</sequence>
<dbReference type="Proteomes" id="UP000187283">
    <property type="component" value="Unassembled WGS sequence"/>
</dbReference>
<keyword evidence="2" id="KW-1185">Reference proteome</keyword>
<evidence type="ECO:0000313" key="2">
    <source>
        <dbReference type="Proteomes" id="UP000187283"/>
    </source>
</evidence>
<evidence type="ECO:0000313" key="1">
    <source>
        <dbReference type="EMBL" id="OMJ25292.1"/>
    </source>
</evidence>
<dbReference type="OrthoDB" id="5562815at2759"/>